<dbReference type="AlphaFoldDB" id="A0A1R3GYW8"/>
<reference evidence="2 3" key="1">
    <citation type="submission" date="2013-09" db="EMBL/GenBank/DDBJ databases">
        <title>Corchorus capsularis genome sequencing.</title>
        <authorList>
            <person name="Alam M."/>
            <person name="Haque M.S."/>
            <person name="Islam M.S."/>
            <person name="Emdad E.M."/>
            <person name="Islam M.M."/>
            <person name="Ahmed B."/>
            <person name="Halim A."/>
            <person name="Hossen Q.M.M."/>
            <person name="Hossain M.Z."/>
            <person name="Ahmed R."/>
            <person name="Khan M.M."/>
            <person name="Islam R."/>
            <person name="Rashid M.M."/>
            <person name="Khan S.A."/>
            <person name="Rahman M.S."/>
            <person name="Alam M."/>
        </authorList>
    </citation>
    <scope>NUCLEOTIDE SEQUENCE [LARGE SCALE GENOMIC DNA]</scope>
    <source>
        <strain evidence="3">cv. CVL-1</strain>
        <tissue evidence="2">Whole seedling</tissue>
    </source>
</reference>
<dbReference type="Gramene" id="OMO63190">
    <property type="protein sequence ID" value="OMO63190"/>
    <property type="gene ID" value="CCACVL1_22431"/>
</dbReference>
<accession>A0A1R3GYW8</accession>
<evidence type="ECO:0000313" key="3">
    <source>
        <dbReference type="Proteomes" id="UP000188268"/>
    </source>
</evidence>
<dbReference type="InterPro" id="IPR001480">
    <property type="entry name" value="Bulb-type_lectin_dom"/>
</dbReference>
<proteinExistence type="predicted"/>
<sequence>MSRFPGGTLRQGYEAYPYEWDVLRCGFVGDGCLFAVSIFKGGVDLFAKQIVWSANRNNPVKAGALLQLTAANLSMVDGSGALVTGLVPHPQHTRQVWKI</sequence>
<keyword evidence="3" id="KW-1185">Reference proteome</keyword>
<dbReference type="PROSITE" id="PS50927">
    <property type="entry name" value="BULB_LECTIN"/>
    <property type="match status" value="1"/>
</dbReference>
<protein>
    <recommendedName>
        <fullName evidence="1">Bulb-type lectin domain-containing protein</fullName>
    </recommendedName>
</protein>
<evidence type="ECO:0000259" key="1">
    <source>
        <dbReference type="PROSITE" id="PS50927"/>
    </source>
</evidence>
<comment type="caution">
    <text evidence="2">The sequence shown here is derived from an EMBL/GenBank/DDBJ whole genome shotgun (WGS) entry which is preliminary data.</text>
</comment>
<dbReference type="EMBL" id="AWWV01012991">
    <property type="protein sequence ID" value="OMO63190.1"/>
    <property type="molecule type" value="Genomic_DNA"/>
</dbReference>
<name>A0A1R3GYW8_COCAP</name>
<dbReference type="OrthoDB" id="1002452at2759"/>
<feature type="domain" description="Bulb-type lectin" evidence="1">
    <location>
        <begin position="1"/>
        <end position="99"/>
    </location>
</feature>
<organism evidence="2 3">
    <name type="scientific">Corchorus capsularis</name>
    <name type="common">Jute</name>
    <dbReference type="NCBI Taxonomy" id="210143"/>
    <lineage>
        <taxon>Eukaryota</taxon>
        <taxon>Viridiplantae</taxon>
        <taxon>Streptophyta</taxon>
        <taxon>Embryophyta</taxon>
        <taxon>Tracheophyta</taxon>
        <taxon>Spermatophyta</taxon>
        <taxon>Magnoliopsida</taxon>
        <taxon>eudicotyledons</taxon>
        <taxon>Gunneridae</taxon>
        <taxon>Pentapetalae</taxon>
        <taxon>rosids</taxon>
        <taxon>malvids</taxon>
        <taxon>Malvales</taxon>
        <taxon>Malvaceae</taxon>
        <taxon>Grewioideae</taxon>
        <taxon>Apeibeae</taxon>
        <taxon>Corchorus</taxon>
    </lineage>
</organism>
<dbReference type="Proteomes" id="UP000188268">
    <property type="component" value="Unassembled WGS sequence"/>
</dbReference>
<gene>
    <name evidence="2" type="ORF">CCACVL1_22431</name>
</gene>
<evidence type="ECO:0000313" key="2">
    <source>
        <dbReference type="EMBL" id="OMO63190.1"/>
    </source>
</evidence>